<dbReference type="EMBL" id="WWVF01000009">
    <property type="protein sequence ID" value="MZS88680.1"/>
    <property type="molecule type" value="Genomic_DNA"/>
</dbReference>
<organism evidence="1 2">
    <name type="scientific">Blautia wexlerae</name>
    <dbReference type="NCBI Taxonomy" id="418240"/>
    <lineage>
        <taxon>Bacteria</taxon>
        <taxon>Bacillati</taxon>
        <taxon>Bacillota</taxon>
        <taxon>Clostridia</taxon>
        <taxon>Lachnospirales</taxon>
        <taxon>Lachnospiraceae</taxon>
        <taxon>Blautia</taxon>
    </lineage>
</organism>
<proteinExistence type="predicted"/>
<sequence length="55" mass="6493">MVKGLDTFWKYFADYEEQYVLIGGAACDILFESEVMQMIKVLFICHGRTMEYQTE</sequence>
<dbReference type="RefSeq" id="WP_173703433.1">
    <property type="nucleotide sequence ID" value="NZ_JABMHZ010000060.1"/>
</dbReference>
<evidence type="ECO:0000313" key="1">
    <source>
        <dbReference type="EMBL" id="MZS88680.1"/>
    </source>
</evidence>
<protein>
    <submittedName>
        <fullName evidence="1">Uncharacterized protein</fullName>
    </submittedName>
</protein>
<gene>
    <name evidence="1" type="ORF">GT712_06190</name>
</gene>
<evidence type="ECO:0000313" key="2">
    <source>
        <dbReference type="Proteomes" id="UP000477156"/>
    </source>
</evidence>
<dbReference type="Proteomes" id="UP000477156">
    <property type="component" value="Unassembled WGS sequence"/>
</dbReference>
<dbReference type="AlphaFoldDB" id="A0A6L8XSA6"/>
<reference evidence="1 2" key="1">
    <citation type="journal article" date="2019" name="Nat. Med.">
        <title>A library of human gut bacterial isolates paired with longitudinal multiomics data enables mechanistic microbiome research.</title>
        <authorList>
            <person name="Poyet M."/>
            <person name="Groussin M."/>
            <person name="Gibbons S.M."/>
            <person name="Avila-Pacheco J."/>
            <person name="Jiang X."/>
            <person name="Kearney S.M."/>
            <person name="Perrotta A.R."/>
            <person name="Berdy B."/>
            <person name="Zhao S."/>
            <person name="Lieberman T.D."/>
            <person name="Swanson P.K."/>
            <person name="Smith M."/>
            <person name="Roesemann S."/>
            <person name="Alexander J.E."/>
            <person name="Rich S.A."/>
            <person name="Livny J."/>
            <person name="Vlamakis H."/>
            <person name="Clish C."/>
            <person name="Bullock K."/>
            <person name="Deik A."/>
            <person name="Scott J."/>
            <person name="Pierce K.A."/>
            <person name="Xavier R.J."/>
            <person name="Alm E.J."/>
        </authorList>
    </citation>
    <scope>NUCLEOTIDE SEQUENCE [LARGE SCALE GENOMIC DNA]</scope>
    <source>
        <strain evidence="1 2">BIOML-A12</strain>
    </source>
</reference>
<comment type="caution">
    <text evidence="1">The sequence shown here is derived from an EMBL/GenBank/DDBJ whole genome shotgun (WGS) entry which is preliminary data.</text>
</comment>
<name>A0A6L8XSA6_9FIRM</name>
<accession>A0A6L8XSA6</accession>